<organism evidence="2 3">
    <name type="scientific">Vibrio xiamenensis</name>
    <dbReference type="NCBI Taxonomy" id="861298"/>
    <lineage>
        <taxon>Bacteria</taxon>
        <taxon>Pseudomonadati</taxon>
        <taxon>Pseudomonadota</taxon>
        <taxon>Gammaproteobacteria</taxon>
        <taxon>Vibrionales</taxon>
        <taxon>Vibrionaceae</taxon>
        <taxon>Vibrio</taxon>
    </lineage>
</organism>
<dbReference type="Gene3D" id="3.60.21.10">
    <property type="match status" value="2"/>
</dbReference>
<dbReference type="EMBL" id="FNDD01000009">
    <property type="protein sequence ID" value="SDH15532.1"/>
    <property type="molecule type" value="Genomic_DNA"/>
</dbReference>
<keyword evidence="3" id="KW-1185">Reference proteome</keyword>
<reference evidence="2 3" key="1">
    <citation type="submission" date="2016-10" db="EMBL/GenBank/DDBJ databases">
        <authorList>
            <person name="de Groot N.N."/>
        </authorList>
    </citation>
    <scope>NUCLEOTIDE SEQUENCE [LARGE SCALE GENOMIC DNA]</scope>
    <source>
        <strain evidence="2 3">CGMCC 1.10228</strain>
    </source>
</reference>
<dbReference type="RefSeq" id="WP_093272789.1">
    <property type="nucleotide sequence ID" value="NZ_FNDD01000009.1"/>
</dbReference>
<dbReference type="InterPro" id="IPR051918">
    <property type="entry name" value="STPP_CPPED1"/>
</dbReference>
<dbReference type="GO" id="GO:0016787">
    <property type="term" value="F:hydrolase activity"/>
    <property type="evidence" value="ECO:0007669"/>
    <property type="project" value="InterPro"/>
</dbReference>
<gene>
    <name evidence="2" type="ORF">SAMN04488136_109125</name>
</gene>
<dbReference type="AlphaFoldDB" id="A0A1G8A3K7"/>
<dbReference type="InterPro" id="IPR004843">
    <property type="entry name" value="Calcineurin-like_PHP"/>
</dbReference>
<dbReference type="SUPFAM" id="SSF56300">
    <property type="entry name" value="Metallo-dependent phosphatases"/>
    <property type="match status" value="1"/>
</dbReference>
<sequence>MFIKNTISRRAFLGGAAKVGAAVASTSILTACDNDDSTDISGVKIAMLADVHFHDVFGNYDFSEYNSEVTIRSLQDSCESTRMFNENYFAFIQALQEIGEQGIKYICLLGDFSDEGQLDTLKGFQRVVEPFIESYGFEFFLTNGNHDPNKPFGSDQSKNFLNTNGASISVTSDASNDFSADDVVVDQHISQGMWSAGYEEMFDLLGNYGFQNKSSYVYYETPWGSDDFADRGLMMTSEDGSASFWCPDSSYLAEPVEGLWIVAVDMNIHLPNQDGSSWSHASVGWEEGKQYKPQLMTWLESVTQRAQQMGKTLIVFSHYPATEYLNSSANDFYYVFNDGSYNNTRVPSTDTASQVANTGVKLHFAGHIHVNDTSSYQNDNATLINVQAPSLAAYTPSYKVITCHSPSLFEIETQTLQDVADFDSLFPYYISEQQHRESVGADIQWADMLDATNYRDLMYRHLNVLMNMRLKSDWGADILALFDAQTPLYWLMMLSCFEGELDNQQMLALIAEMNADASNNDIISLFTNWDLETQALAALEQVESHNRTFVTDRAQMLEVGFDELCLTTLYLRNGDELALQDLNYQQLVPIRIAIEMFKNNDADGDLENINWDTDYVGQDPASGGEVTLEQLDLALLKTRFAALARIYHQLGKAKPADHFYVDLASGDIEDLAGNKQF</sequence>
<dbReference type="InterPro" id="IPR006311">
    <property type="entry name" value="TAT_signal"/>
</dbReference>
<dbReference type="Proteomes" id="UP000198854">
    <property type="component" value="Unassembled WGS sequence"/>
</dbReference>
<protein>
    <submittedName>
        <fullName evidence="2">Calcineurin-like phosphoesterase</fullName>
    </submittedName>
</protein>
<proteinExistence type="predicted"/>
<dbReference type="InterPro" id="IPR029052">
    <property type="entry name" value="Metallo-depent_PP-like"/>
</dbReference>
<feature type="domain" description="Calcineurin-like phosphoesterase" evidence="1">
    <location>
        <begin position="44"/>
        <end position="370"/>
    </location>
</feature>
<dbReference type="OrthoDB" id="5695107at2"/>
<dbReference type="STRING" id="861298.SAMN04488136_109125"/>
<dbReference type="PANTHER" id="PTHR43143">
    <property type="entry name" value="METALLOPHOSPHOESTERASE, CALCINEURIN SUPERFAMILY"/>
    <property type="match status" value="1"/>
</dbReference>
<accession>A0A1G8A3K7</accession>
<dbReference type="Pfam" id="PF00149">
    <property type="entry name" value="Metallophos"/>
    <property type="match status" value="1"/>
</dbReference>
<name>A0A1G8A3K7_9VIBR</name>
<dbReference type="PANTHER" id="PTHR43143:SF1">
    <property type="entry name" value="SERINE_THREONINE-PROTEIN PHOSPHATASE CPPED1"/>
    <property type="match status" value="1"/>
</dbReference>
<evidence type="ECO:0000313" key="3">
    <source>
        <dbReference type="Proteomes" id="UP000198854"/>
    </source>
</evidence>
<dbReference type="PROSITE" id="PS51318">
    <property type="entry name" value="TAT"/>
    <property type="match status" value="1"/>
</dbReference>
<evidence type="ECO:0000313" key="2">
    <source>
        <dbReference type="EMBL" id="SDH15532.1"/>
    </source>
</evidence>
<dbReference type="PROSITE" id="PS51257">
    <property type="entry name" value="PROKAR_LIPOPROTEIN"/>
    <property type="match status" value="1"/>
</dbReference>
<evidence type="ECO:0000259" key="1">
    <source>
        <dbReference type="Pfam" id="PF00149"/>
    </source>
</evidence>